<dbReference type="Proteomes" id="UP000502706">
    <property type="component" value="Chromosome"/>
</dbReference>
<dbReference type="GO" id="GO:0022857">
    <property type="term" value="F:transmembrane transporter activity"/>
    <property type="evidence" value="ECO:0007669"/>
    <property type="project" value="InterPro"/>
</dbReference>
<sequence>MGDERGTLKKALVGLTILGSALVFSACGGSGGGGAQGSGGEPVNFGTVDWPEAIAKTNVSATMVEALGHETEIQQLSVPVIFKGLETGDLDLFVEAWFPTMQTNMEQVDGEEVRSVTTNLPEATFSVAVNREACDAGVTSHEDLDRFKEEFNGTIYGIEPGNDGNQVVIDMIKNDTYGLGDWEIVESSTNGMLSEVDRAIEDGEWVAFTGWEPHWMGQRYDMCLLEDPEEAWGGPSHVETLANADFVEDNPEINQLFEQMKVDKEIQGNWIDQIDNSGKEPEQIATEWLQENPEITDRWLEGVEAADGTPGPEALSTYLEEQASN</sequence>
<dbReference type="AlphaFoldDB" id="A0A6G8PZD5"/>
<dbReference type="PROSITE" id="PS51257">
    <property type="entry name" value="PROKAR_LIPOPROTEIN"/>
    <property type="match status" value="1"/>
</dbReference>
<dbReference type="Gene3D" id="3.40.190.100">
    <property type="entry name" value="Glycine betaine-binding periplasmic protein, domain 2"/>
    <property type="match status" value="1"/>
</dbReference>
<dbReference type="RefSeq" id="WP_166397195.1">
    <property type="nucleotide sequence ID" value="NZ_CP045121.1"/>
</dbReference>
<evidence type="ECO:0000256" key="1">
    <source>
        <dbReference type="SAM" id="MobiDB-lite"/>
    </source>
</evidence>
<protein>
    <submittedName>
        <fullName evidence="3">Glycine/betaine ABC transporter substrate-binding protein</fullName>
    </submittedName>
</protein>
<feature type="region of interest" description="Disordered" evidence="1">
    <location>
        <begin position="305"/>
        <end position="325"/>
    </location>
</feature>
<feature type="domain" description="ABC-type glycine betaine transport system substrate-binding" evidence="2">
    <location>
        <begin position="42"/>
        <end position="291"/>
    </location>
</feature>
<evidence type="ECO:0000313" key="3">
    <source>
        <dbReference type="EMBL" id="QIN79528.1"/>
    </source>
</evidence>
<dbReference type="KEGG" id="rmar:GBA65_14490"/>
<proteinExistence type="predicted"/>
<keyword evidence="4" id="KW-1185">Reference proteome</keyword>
<dbReference type="SUPFAM" id="SSF53850">
    <property type="entry name" value="Periplasmic binding protein-like II"/>
    <property type="match status" value="1"/>
</dbReference>
<dbReference type="InterPro" id="IPR007210">
    <property type="entry name" value="ABC_Gly_betaine_transp_sub-bd"/>
</dbReference>
<dbReference type="Gene3D" id="3.40.190.10">
    <property type="entry name" value="Periplasmic binding protein-like II"/>
    <property type="match status" value="1"/>
</dbReference>
<evidence type="ECO:0000259" key="2">
    <source>
        <dbReference type="Pfam" id="PF04069"/>
    </source>
</evidence>
<dbReference type="EMBL" id="CP045121">
    <property type="protein sequence ID" value="QIN79528.1"/>
    <property type="molecule type" value="Genomic_DNA"/>
</dbReference>
<organism evidence="3 4">
    <name type="scientific">Rubrobacter marinus</name>
    <dbReference type="NCBI Taxonomy" id="2653852"/>
    <lineage>
        <taxon>Bacteria</taxon>
        <taxon>Bacillati</taxon>
        <taxon>Actinomycetota</taxon>
        <taxon>Rubrobacteria</taxon>
        <taxon>Rubrobacterales</taxon>
        <taxon>Rubrobacteraceae</taxon>
        <taxon>Rubrobacter</taxon>
    </lineage>
</organism>
<dbReference type="GO" id="GO:0043190">
    <property type="term" value="C:ATP-binding cassette (ABC) transporter complex"/>
    <property type="evidence" value="ECO:0007669"/>
    <property type="project" value="InterPro"/>
</dbReference>
<name>A0A6G8PZD5_9ACTN</name>
<gene>
    <name evidence="3" type="ORF">GBA65_14490</name>
</gene>
<accession>A0A6G8PZD5</accession>
<reference evidence="3 4" key="1">
    <citation type="submission" date="2019-10" db="EMBL/GenBank/DDBJ databases">
        <title>Rubrobacter sp nov SCSIO 52915 isolated from a deep-sea sediment in the South China Sea.</title>
        <authorList>
            <person name="Chen R.W."/>
        </authorList>
    </citation>
    <scope>NUCLEOTIDE SEQUENCE [LARGE SCALE GENOMIC DNA]</scope>
    <source>
        <strain evidence="3 4">SCSIO 52915</strain>
    </source>
</reference>
<dbReference type="Pfam" id="PF04069">
    <property type="entry name" value="OpuAC"/>
    <property type="match status" value="1"/>
</dbReference>
<evidence type="ECO:0000313" key="4">
    <source>
        <dbReference type="Proteomes" id="UP000502706"/>
    </source>
</evidence>